<reference evidence="11" key="1">
    <citation type="submission" date="2017-12" db="EMBL/GenBank/DDBJ databases">
        <title>Gene loss provides genomic basis for host adaptation in cereal stripe rust fungi.</title>
        <authorList>
            <person name="Xia C."/>
        </authorList>
    </citation>
    <scope>NUCLEOTIDE SEQUENCE [LARGE SCALE GENOMIC DNA]</scope>
    <source>
        <strain evidence="11">93-210</strain>
    </source>
</reference>
<accession>A0A2S4V4M4</accession>
<keyword evidence="3" id="KW-0963">Cytoplasm</keyword>
<feature type="compositionally biased region" description="Basic and acidic residues" evidence="10">
    <location>
        <begin position="123"/>
        <end position="145"/>
    </location>
</feature>
<sequence length="551" mass="60018">MAQMSSFRLAARDRRFDPGCVHFLTICAFPGGHPVPGPRGAYRCIRQEKFLARKHISASNWQMSSLLAEGTTPSESTDKHNSVMATKRLSQGSMLTQNIGGDDPSASRSEGQLGGKSKSSKPSMKEMSKAERRAIQEKQRADKAVLKGSPAVSASTKQSTGKALNNPPPAARPPGSNSAAKKNPIDPMIDFPPSLQLFLHLESPVTTHTLNASHKSNPVLHHSILRLAQLFAQFKIVGSNARCMAMLEAFKHVIHSYSPPSGTSLSRHLLSHLSPQIAHLVQARPLSVSMGNAIRHLKGVISRIGMDTPDEQAKSYLCDRIDLFIRDRIVVADKVIQSHAVTKIKDGDVIMTYANSSIIQAVLLQAHQEGVKFSVVLVDSRPAYEAQNLLKLLSGVGINCTYILLTAIGPILRTVNLVLLGAHAMLANGAIYGRAGTAMIAMISKTYGIPVVCCCETYKFSERVMLDSIVSNEISTSQSNIPPTSYHHLFKFPCTLPTPPEENDETEIQELSLLYDVTRPEDITMVITEAGIIPVQSVPVLLRDYKPLLAE</sequence>
<evidence type="ECO:0000256" key="6">
    <source>
        <dbReference type="ARBA" id="ARBA00044147"/>
    </source>
</evidence>
<comment type="caution">
    <text evidence="11">The sequence shown here is derived from an EMBL/GenBank/DDBJ whole genome shotgun (WGS) entry which is preliminary data.</text>
</comment>
<dbReference type="VEuPathDB" id="FungiDB:PSTT_10397"/>
<evidence type="ECO:0000313" key="12">
    <source>
        <dbReference type="Proteomes" id="UP000239156"/>
    </source>
</evidence>
<dbReference type="GO" id="GO:0003743">
    <property type="term" value="F:translation initiation factor activity"/>
    <property type="evidence" value="ECO:0007669"/>
    <property type="project" value="UniProtKB-KW"/>
</dbReference>
<dbReference type="SUPFAM" id="SSF100950">
    <property type="entry name" value="NagB/RpiA/CoA transferase-like"/>
    <property type="match status" value="1"/>
</dbReference>
<dbReference type="GO" id="GO:0005829">
    <property type="term" value="C:cytosol"/>
    <property type="evidence" value="ECO:0007669"/>
    <property type="project" value="UniProtKB-SubCell"/>
</dbReference>
<evidence type="ECO:0000256" key="2">
    <source>
        <dbReference type="ARBA" id="ARBA00007251"/>
    </source>
</evidence>
<keyword evidence="4" id="KW-0396">Initiation factor</keyword>
<evidence type="ECO:0000256" key="5">
    <source>
        <dbReference type="ARBA" id="ARBA00022917"/>
    </source>
</evidence>
<feature type="region of interest" description="Disordered" evidence="10">
    <location>
        <begin position="94"/>
        <end position="186"/>
    </location>
</feature>
<evidence type="ECO:0000256" key="3">
    <source>
        <dbReference type="ARBA" id="ARBA00022490"/>
    </source>
</evidence>
<dbReference type="InterPro" id="IPR037171">
    <property type="entry name" value="NagB/RpiA_transferase-like"/>
</dbReference>
<dbReference type="AlphaFoldDB" id="A0A2S4V4M4"/>
<evidence type="ECO:0000256" key="10">
    <source>
        <dbReference type="SAM" id="MobiDB-lite"/>
    </source>
</evidence>
<evidence type="ECO:0000256" key="7">
    <source>
        <dbReference type="ARBA" id="ARBA00044356"/>
    </source>
</evidence>
<evidence type="ECO:0000313" key="11">
    <source>
        <dbReference type="EMBL" id="POW04448.1"/>
    </source>
</evidence>
<comment type="subcellular location">
    <subcellularLocation>
        <location evidence="1">Cytoplasm</location>
        <location evidence="1">Cytosol</location>
    </subcellularLocation>
</comment>
<protein>
    <recommendedName>
        <fullName evidence="6">Translation initiation factor eIF2B subunit delta</fullName>
    </recommendedName>
    <alternativeName>
        <fullName evidence="7">eIF2B GDP-GTP exchange factor subunit delta</fullName>
    </alternativeName>
</protein>
<dbReference type="InterPro" id="IPR042529">
    <property type="entry name" value="IF_2B-like_C"/>
</dbReference>
<evidence type="ECO:0000256" key="9">
    <source>
        <dbReference type="RuleBase" id="RU003814"/>
    </source>
</evidence>
<dbReference type="VEuPathDB" id="FungiDB:PSHT_03904"/>
<dbReference type="PANTHER" id="PTHR10233">
    <property type="entry name" value="TRANSLATION INITIATION FACTOR EIF-2B"/>
    <property type="match status" value="1"/>
</dbReference>
<keyword evidence="5" id="KW-0648">Protein biosynthesis</keyword>
<evidence type="ECO:0000256" key="1">
    <source>
        <dbReference type="ARBA" id="ARBA00004514"/>
    </source>
</evidence>
<dbReference type="EMBL" id="PKSL01000111">
    <property type="protein sequence ID" value="POW04448.1"/>
    <property type="molecule type" value="Genomic_DNA"/>
</dbReference>
<dbReference type="PANTHER" id="PTHR10233:SF14">
    <property type="entry name" value="TRANSLATION INITIATION FACTOR EIF-2B SUBUNIT DELTA"/>
    <property type="match status" value="1"/>
</dbReference>
<organism evidence="11 12">
    <name type="scientific">Puccinia striiformis</name>
    <dbReference type="NCBI Taxonomy" id="27350"/>
    <lineage>
        <taxon>Eukaryota</taxon>
        <taxon>Fungi</taxon>
        <taxon>Dikarya</taxon>
        <taxon>Basidiomycota</taxon>
        <taxon>Pucciniomycotina</taxon>
        <taxon>Pucciniomycetes</taxon>
        <taxon>Pucciniales</taxon>
        <taxon>Pucciniaceae</taxon>
        <taxon>Puccinia</taxon>
    </lineage>
</organism>
<feature type="compositionally biased region" description="Polar residues" evidence="10">
    <location>
        <begin position="152"/>
        <end position="162"/>
    </location>
</feature>
<dbReference type="InterPro" id="IPR000649">
    <property type="entry name" value="IF-2B-related"/>
</dbReference>
<comment type="similarity">
    <text evidence="2 9">Belongs to the eIF-2B alpha/beta/delta subunits family.</text>
</comment>
<proteinExistence type="inferred from homology"/>
<name>A0A2S4V4M4_9BASI</name>
<keyword evidence="12" id="KW-1185">Reference proteome</keyword>
<evidence type="ECO:0000256" key="8">
    <source>
        <dbReference type="ARBA" id="ARBA00046432"/>
    </source>
</evidence>
<comment type="subunit">
    <text evidence="8">Component of the translation initiation factor 2B (eIF2B) complex which is a heterodecamer of two sets of five different subunits: alpha, beta, gamma, delta and epsilon. Subunits alpha, beta and delta comprise a regulatory subcomplex and subunits epsilon and gamma comprise a catalytic subcomplex. Within the complex, the hexameric regulatory complex resides at the center, with the two heterodimeric catalytic subcomplexes bound on opposite sides.</text>
</comment>
<gene>
    <name evidence="11" type="ORF">PSTT_10397</name>
</gene>
<dbReference type="Pfam" id="PF01008">
    <property type="entry name" value="IF-2B"/>
    <property type="match status" value="1"/>
</dbReference>
<evidence type="ECO:0000256" key="4">
    <source>
        <dbReference type="ARBA" id="ARBA00022540"/>
    </source>
</evidence>
<dbReference type="Proteomes" id="UP000239156">
    <property type="component" value="Unassembled WGS sequence"/>
</dbReference>
<dbReference type="Gene3D" id="3.40.50.10470">
    <property type="entry name" value="Translation initiation factor eif-2b, domain 2"/>
    <property type="match status" value="1"/>
</dbReference>